<evidence type="ECO:0000259" key="4">
    <source>
        <dbReference type="PROSITE" id="PS51898"/>
    </source>
</evidence>
<dbReference type="KEGG" id="bliq:INP51_02820"/>
<reference evidence="5 6" key="1">
    <citation type="submission" date="2020-10" db="EMBL/GenBank/DDBJ databases">
        <title>Blautia liquoris sp.nov., isolated from the mud in a fermentation cellar used for the production of Chinese strong-flavoured liquor.</title>
        <authorList>
            <person name="Lu L."/>
        </authorList>
    </citation>
    <scope>NUCLEOTIDE SEQUENCE [LARGE SCALE GENOMIC DNA]</scope>
    <source>
        <strain evidence="5 6">LZLJ-3</strain>
    </source>
</reference>
<evidence type="ECO:0000313" key="5">
    <source>
        <dbReference type="EMBL" id="QOV19916.1"/>
    </source>
</evidence>
<dbReference type="GO" id="GO:0006310">
    <property type="term" value="P:DNA recombination"/>
    <property type="evidence" value="ECO:0007669"/>
    <property type="project" value="UniProtKB-KW"/>
</dbReference>
<dbReference type="AlphaFoldDB" id="A0A7M2RHV2"/>
<dbReference type="SUPFAM" id="SSF56349">
    <property type="entry name" value="DNA breaking-rejoining enzymes"/>
    <property type="match status" value="1"/>
</dbReference>
<dbReference type="InterPro" id="IPR011010">
    <property type="entry name" value="DNA_brk_join_enz"/>
</dbReference>
<dbReference type="PANTHER" id="PTHR30349:SF41">
    <property type="entry name" value="INTEGRASE_RECOMBINASE PROTEIN MJ0367-RELATED"/>
    <property type="match status" value="1"/>
</dbReference>
<dbReference type="GO" id="GO:0015074">
    <property type="term" value="P:DNA integration"/>
    <property type="evidence" value="ECO:0007669"/>
    <property type="project" value="InterPro"/>
</dbReference>
<sequence>MNEHGYKCGMKDIFERFVKYKKSTGRKERLYVSVLKTFDNYCCSLPSVATMLDKETVDGFLQITDQRRLSSVLKDASVLRELGWYMHRIGIKDAYVTGLHGSRKSTYTPYIFSREQIILLLQEASDFHSCYDSVNPNMKNVISCLYTVLYCTGMRISEALSLRLSDVSLVGHTVLVTESKNGRQRLLPITESLSLKCEEYLSERCSRHNVYFFDSGSDLHNGQIGTNTAYRYFCNLIGETGIPHRGRGYGPRLHDLRDTFAVHSLQQLIEQGGDVNANLEYLSLYMGHQSIYETQDYYDKIVIMSILKLVPKQ</sequence>
<dbReference type="Gene3D" id="1.10.443.10">
    <property type="entry name" value="Intergrase catalytic core"/>
    <property type="match status" value="1"/>
</dbReference>
<dbReference type="InterPro" id="IPR050090">
    <property type="entry name" value="Tyrosine_recombinase_XerCD"/>
</dbReference>
<dbReference type="PROSITE" id="PS51898">
    <property type="entry name" value="TYR_RECOMBINASE"/>
    <property type="match status" value="1"/>
</dbReference>
<organism evidence="5 6">
    <name type="scientific">Blautia liquoris</name>
    <dbReference type="NCBI Taxonomy" id="2779518"/>
    <lineage>
        <taxon>Bacteria</taxon>
        <taxon>Bacillati</taxon>
        <taxon>Bacillota</taxon>
        <taxon>Clostridia</taxon>
        <taxon>Lachnospirales</taxon>
        <taxon>Lachnospiraceae</taxon>
        <taxon>Blautia</taxon>
    </lineage>
</organism>
<protein>
    <submittedName>
        <fullName evidence="5">Tyrosine-type recombinase/integrase</fullName>
    </submittedName>
</protein>
<gene>
    <name evidence="5" type="ORF">INP51_02820</name>
</gene>
<dbReference type="InterPro" id="IPR013762">
    <property type="entry name" value="Integrase-like_cat_sf"/>
</dbReference>
<dbReference type="Proteomes" id="UP000593601">
    <property type="component" value="Chromosome"/>
</dbReference>
<dbReference type="EMBL" id="CP063304">
    <property type="protein sequence ID" value="QOV19916.1"/>
    <property type="molecule type" value="Genomic_DNA"/>
</dbReference>
<name>A0A7M2RHV2_9FIRM</name>
<feature type="domain" description="Tyr recombinase" evidence="4">
    <location>
        <begin position="107"/>
        <end position="311"/>
    </location>
</feature>
<dbReference type="Pfam" id="PF00589">
    <property type="entry name" value="Phage_integrase"/>
    <property type="match status" value="1"/>
</dbReference>
<keyword evidence="2" id="KW-0238">DNA-binding</keyword>
<dbReference type="InterPro" id="IPR002104">
    <property type="entry name" value="Integrase_catalytic"/>
</dbReference>
<keyword evidence="6" id="KW-1185">Reference proteome</keyword>
<proteinExistence type="inferred from homology"/>
<comment type="similarity">
    <text evidence="1">Belongs to the 'phage' integrase family.</text>
</comment>
<dbReference type="GO" id="GO:0003677">
    <property type="term" value="F:DNA binding"/>
    <property type="evidence" value="ECO:0007669"/>
    <property type="project" value="UniProtKB-KW"/>
</dbReference>
<evidence type="ECO:0000256" key="3">
    <source>
        <dbReference type="ARBA" id="ARBA00023172"/>
    </source>
</evidence>
<evidence type="ECO:0000256" key="1">
    <source>
        <dbReference type="ARBA" id="ARBA00008857"/>
    </source>
</evidence>
<dbReference type="RefSeq" id="WP_193736236.1">
    <property type="nucleotide sequence ID" value="NZ_CP063304.1"/>
</dbReference>
<accession>A0A7M2RHV2</accession>
<dbReference type="PANTHER" id="PTHR30349">
    <property type="entry name" value="PHAGE INTEGRASE-RELATED"/>
    <property type="match status" value="1"/>
</dbReference>
<evidence type="ECO:0000256" key="2">
    <source>
        <dbReference type="ARBA" id="ARBA00023125"/>
    </source>
</evidence>
<evidence type="ECO:0000313" key="6">
    <source>
        <dbReference type="Proteomes" id="UP000593601"/>
    </source>
</evidence>
<keyword evidence="3" id="KW-0233">DNA recombination</keyword>